<reference evidence="1 2" key="1">
    <citation type="submission" date="2023-11" db="EMBL/GenBank/DDBJ databases">
        <title>Gilvimarinus fulvus sp. nov., isolated from the surface of Kelp.</title>
        <authorList>
            <person name="Sun Y.Y."/>
            <person name="Gong Y."/>
            <person name="Du Z.J."/>
        </authorList>
    </citation>
    <scope>NUCLEOTIDE SEQUENCE [LARGE SCALE GENOMIC DNA]</scope>
    <source>
        <strain evidence="1 2">SDUM040013</strain>
    </source>
</reference>
<dbReference type="EMBL" id="JAXAFO010000008">
    <property type="protein sequence ID" value="MDX6848965.1"/>
    <property type="molecule type" value="Genomic_DNA"/>
</dbReference>
<comment type="caution">
    <text evidence="1">The sequence shown here is derived from an EMBL/GenBank/DDBJ whole genome shotgun (WGS) entry which is preliminary data.</text>
</comment>
<name>A0ABU4RVS3_9GAMM</name>
<dbReference type="SUPFAM" id="SSF48452">
    <property type="entry name" value="TPR-like"/>
    <property type="match status" value="1"/>
</dbReference>
<dbReference type="SUPFAM" id="SSF103642">
    <property type="entry name" value="Sec-C motif"/>
    <property type="match status" value="1"/>
</dbReference>
<keyword evidence="2" id="KW-1185">Reference proteome</keyword>
<protein>
    <submittedName>
        <fullName evidence="1">SEC-C metal-binding domain-containing protein</fullName>
    </submittedName>
</protein>
<proteinExistence type="predicted"/>
<dbReference type="Gene3D" id="3.10.450.50">
    <property type="match status" value="1"/>
</dbReference>
<evidence type="ECO:0000313" key="1">
    <source>
        <dbReference type="EMBL" id="MDX6848965.1"/>
    </source>
</evidence>
<dbReference type="Gene3D" id="1.25.40.10">
    <property type="entry name" value="Tetratricopeptide repeat domain"/>
    <property type="match status" value="2"/>
</dbReference>
<sequence>MYESTIEPNDELHLLLAIAGRKLASNPNAADFLGWIADAGPGLAPNMNGHINPHGGSTGEFFRLMGVQIYNITPLPGNDFRPNPLPKPKRNEPCLCGSGRKYKQCCQHMEGVPLLDNYNMLRHVLDAYPQNAMAELVQSRADTYAVADTAMQWLAEGEINRAMALLEPWFKGKQPLSKRHTPLFDPMMDVYLEVRKPRKREQLLERACQAKDTELKADALQRKATILMDDGDIDGAWQAFQLAQRAAPNSPALAILELTLLCAQGQTDQAKARAQFWLVRLERQGYDNPDLLSLLEECCHNPEILMGAAGFPCSADESLLNEIASALDNAPEPVAEYTAQTYGEHCVLEPSDTLAEAEQLWCDTTECWFDGEIWESADEWAALLLSVPELWQSVKVLNDLIDVVTQSELIELMPLLLYRAQELIYANIDSIQPGQTLPWGIHENRPLLSLMYKLMESYRDINALPQACAMGEQLLAFNPDDNQAVRWDLSTLYLQTEQPEKTLALANDFAEDVACPLVLNRILALYTLGRLPEAETALQKARKRHDKALIMLSKNSVKQPEMSSFGITLGGDDEAWLYREATRPQWKNAGAFAWLKKQLAR</sequence>
<dbReference type="InterPro" id="IPR011990">
    <property type="entry name" value="TPR-like_helical_dom_sf"/>
</dbReference>
<organism evidence="1 2">
    <name type="scientific">Gilvimarinus gilvus</name>
    <dbReference type="NCBI Taxonomy" id="3058038"/>
    <lineage>
        <taxon>Bacteria</taxon>
        <taxon>Pseudomonadati</taxon>
        <taxon>Pseudomonadota</taxon>
        <taxon>Gammaproteobacteria</taxon>
        <taxon>Cellvibrionales</taxon>
        <taxon>Cellvibrionaceae</taxon>
        <taxon>Gilvimarinus</taxon>
    </lineage>
</organism>
<gene>
    <name evidence="1" type="ORF">SCD92_06310</name>
</gene>
<accession>A0ABU4RVS3</accession>
<dbReference type="Pfam" id="PF02810">
    <property type="entry name" value="SEC-C"/>
    <property type="match status" value="1"/>
</dbReference>
<dbReference type="RefSeq" id="WP_302723458.1">
    <property type="nucleotide sequence ID" value="NZ_JAULRU010000617.1"/>
</dbReference>
<evidence type="ECO:0000313" key="2">
    <source>
        <dbReference type="Proteomes" id="UP001273505"/>
    </source>
</evidence>
<dbReference type="InterPro" id="IPR004027">
    <property type="entry name" value="SEC_C_motif"/>
</dbReference>
<dbReference type="Proteomes" id="UP001273505">
    <property type="component" value="Unassembled WGS sequence"/>
</dbReference>